<dbReference type="EMBL" id="BOOK01000007">
    <property type="protein sequence ID" value="GIH99344.1"/>
    <property type="molecule type" value="Genomic_DNA"/>
</dbReference>
<sequence length="128" mass="13566">MKCHRSSALRLAMVATLTGLLTAGCVHSERLAVITEAVISPDERTVSVTFTGDRIDGKVCTAVDDTEVTETAQRVTIGIHLANVCEGSPTELVAGTGVEQTVQIHLTAPLGDRVVEMPDGQSITIRRP</sequence>
<feature type="chain" id="PRO_5038526440" description="Lipoprotein" evidence="1">
    <location>
        <begin position="24"/>
        <end position="128"/>
    </location>
</feature>
<evidence type="ECO:0000256" key="1">
    <source>
        <dbReference type="SAM" id="SignalP"/>
    </source>
</evidence>
<dbReference type="AlphaFoldDB" id="A0A8J3SU31"/>
<accession>A0A8J3SU31</accession>
<proteinExistence type="predicted"/>
<reference evidence="2" key="1">
    <citation type="submission" date="2021-01" db="EMBL/GenBank/DDBJ databases">
        <title>Whole genome shotgun sequence of Planobispora takensis NBRC 109077.</title>
        <authorList>
            <person name="Komaki H."/>
            <person name="Tamura T."/>
        </authorList>
    </citation>
    <scope>NUCLEOTIDE SEQUENCE</scope>
    <source>
        <strain evidence="2">NBRC 109077</strain>
    </source>
</reference>
<dbReference type="Proteomes" id="UP000634476">
    <property type="component" value="Unassembled WGS sequence"/>
</dbReference>
<evidence type="ECO:0000313" key="3">
    <source>
        <dbReference type="Proteomes" id="UP000634476"/>
    </source>
</evidence>
<protein>
    <recommendedName>
        <fullName evidence="4">Lipoprotein</fullName>
    </recommendedName>
</protein>
<keyword evidence="1" id="KW-0732">Signal</keyword>
<evidence type="ECO:0000313" key="2">
    <source>
        <dbReference type="EMBL" id="GIH99344.1"/>
    </source>
</evidence>
<comment type="caution">
    <text evidence="2">The sequence shown here is derived from an EMBL/GenBank/DDBJ whole genome shotgun (WGS) entry which is preliminary data.</text>
</comment>
<keyword evidence="3" id="KW-1185">Reference proteome</keyword>
<organism evidence="2 3">
    <name type="scientific">Planobispora takensis</name>
    <dbReference type="NCBI Taxonomy" id="1367882"/>
    <lineage>
        <taxon>Bacteria</taxon>
        <taxon>Bacillati</taxon>
        <taxon>Actinomycetota</taxon>
        <taxon>Actinomycetes</taxon>
        <taxon>Streptosporangiales</taxon>
        <taxon>Streptosporangiaceae</taxon>
        <taxon>Planobispora</taxon>
    </lineage>
</organism>
<evidence type="ECO:0008006" key="4">
    <source>
        <dbReference type="Google" id="ProtNLM"/>
    </source>
</evidence>
<name>A0A8J3SU31_9ACTN</name>
<feature type="signal peptide" evidence="1">
    <location>
        <begin position="1"/>
        <end position="23"/>
    </location>
</feature>
<dbReference type="RefSeq" id="WP_203873803.1">
    <property type="nucleotide sequence ID" value="NZ_BOOK01000007.1"/>
</dbReference>
<gene>
    <name evidence="2" type="ORF">Pta02_13530</name>
</gene>
<dbReference type="PROSITE" id="PS51257">
    <property type="entry name" value="PROKAR_LIPOPROTEIN"/>
    <property type="match status" value="1"/>
</dbReference>